<dbReference type="EMBL" id="JAWDIU010000003">
    <property type="protein sequence ID" value="MDU0327212.1"/>
    <property type="molecule type" value="Genomic_DNA"/>
</dbReference>
<dbReference type="RefSeq" id="WP_316001459.1">
    <property type="nucleotide sequence ID" value="NZ_JAWDIU010000003.1"/>
</dbReference>
<sequence>MGARLNLAAYRFAEAAQLHDQPTRLLGYMASVALDNDAEPVYYAGAEASARALGKDPATSARLVAKVIATLIKAGAIENRSAGRRGAYAVYRLTFPVADETPESMSATGTQTVESVPLSGTQTEQLGSHSQAPLPEIASHSRAQRVPLTGQQGASDRHPEEEEEKKEEGRVRAHEADAGYTLDTPPEPPPPDSPFCIHHPDGTRDPCYACGQARQAYVAVHGKTPRQPRSPRTASAPQLIQVNGRAVCIDGKHKLTADGRSCVHCQIHEDDLAALTESAIA</sequence>
<comment type="caution">
    <text evidence="2">The sequence shown here is derived from an EMBL/GenBank/DDBJ whole genome shotgun (WGS) entry which is preliminary data.</text>
</comment>
<protein>
    <recommendedName>
        <fullName evidence="4">Helix-turn-helix domain-containing protein</fullName>
    </recommendedName>
</protein>
<dbReference type="Proteomes" id="UP001256673">
    <property type="component" value="Unassembled WGS sequence"/>
</dbReference>
<gene>
    <name evidence="2" type="ORF">RWH43_10645</name>
</gene>
<reference evidence="2 3" key="1">
    <citation type="submission" date="2023-09" db="EMBL/GenBank/DDBJ databases">
        <title>Microbacterium fusihabitans sp. nov., Microbacterium phycihabitans sp. nov., and Microbacterium cervinum sp. nov., isolated from dried seaweeds of beach.</title>
        <authorList>
            <person name="Lee S.D."/>
        </authorList>
    </citation>
    <scope>NUCLEOTIDE SEQUENCE [LARGE SCALE GENOMIC DNA]</scope>
    <source>
        <strain evidence="2 3">KSW2-21</strain>
    </source>
</reference>
<evidence type="ECO:0008006" key="4">
    <source>
        <dbReference type="Google" id="ProtNLM"/>
    </source>
</evidence>
<evidence type="ECO:0000313" key="3">
    <source>
        <dbReference type="Proteomes" id="UP001256673"/>
    </source>
</evidence>
<keyword evidence="3" id="KW-1185">Reference proteome</keyword>
<feature type="region of interest" description="Disordered" evidence="1">
    <location>
        <begin position="101"/>
        <end position="173"/>
    </location>
</feature>
<evidence type="ECO:0000313" key="2">
    <source>
        <dbReference type="EMBL" id="MDU0327212.1"/>
    </source>
</evidence>
<proteinExistence type="predicted"/>
<name>A0ABU3RWE9_9MICO</name>
<feature type="compositionally biased region" description="Polar residues" evidence="1">
    <location>
        <begin position="103"/>
        <end position="131"/>
    </location>
</feature>
<accession>A0ABU3RWE9</accession>
<evidence type="ECO:0000256" key="1">
    <source>
        <dbReference type="SAM" id="MobiDB-lite"/>
    </source>
</evidence>
<organism evidence="2 3">
    <name type="scientific">Microbacterium algihabitans</name>
    <dbReference type="NCBI Taxonomy" id="3075992"/>
    <lineage>
        <taxon>Bacteria</taxon>
        <taxon>Bacillati</taxon>
        <taxon>Actinomycetota</taxon>
        <taxon>Actinomycetes</taxon>
        <taxon>Micrococcales</taxon>
        <taxon>Microbacteriaceae</taxon>
        <taxon>Microbacterium</taxon>
    </lineage>
</organism>
<feature type="compositionally biased region" description="Basic and acidic residues" evidence="1">
    <location>
        <begin position="155"/>
        <end position="173"/>
    </location>
</feature>